<evidence type="ECO:0000313" key="1">
    <source>
        <dbReference type="Proteomes" id="UP000694925"/>
    </source>
</evidence>
<evidence type="ECO:0000313" key="2">
    <source>
        <dbReference type="RefSeq" id="XP_026670730.1"/>
    </source>
</evidence>
<dbReference type="Proteomes" id="UP000694925">
    <property type="component" value="Unplaced"/>
</dbReference>
<dbReference type="KEGG" id="ccal:113464558"/>
<protein>
    <submittedName>
        <fullName evidence="2">Uncharacterized protein LOC113464558</fullName>
    </submittedName>
</protein>
<gene>
    <name evidence="2" type="primary">LOC113464558</name>
</gene>
<dbReference type="GeneID" id="113464558"/>
<dbReference type="RefSeq" id="XP_026670730.1">
    <property type="nucleotide sequence ID" value="XM_026814929.1"/>
</dbReference>
<reference evidence="2" key="1">
    <citation type="submission" date="2025-08" db="UniProtKB">
        <authorList>
            <consortium name="RefSeq"/>
        </authorList>
    </citation>
    <scope>IDENTIFICATION</scope>
    <source>
        <tissue evidence="2">Whole body</tissue>
    </source>
</reference>
<sequence>MRATLKIPSVRVCAFIRASPNGKRKKRLQRQKQHGILQAFSPRSWTVGTIQAAQVSGKWLRICKSDRTLRRTVRLYQRRTTREIREGISEYRAQEQRVGQRKKTHSMRKSLRLSLVPRFEAMVVSRSHMRGPPKASNMRPSLDVRPVRCMRL</sequence>
<keyword evidence="1" id="KW-1185">Reference proteome</keyword>
<proteinExistence type="predicted"/>
<organism evidence="1 2">
    <name type="scientific">Ceratina calcarata</name>
    <dbReference type="NCBI Taxonomy" id="156304"/>
    <lineage>
        <taxon>Eukaryota</taxon>
        <taxon>Metazoa</taxon>
        <taxon>Ecdysozoa</taxon>
        <taxon>Arthropoda</taxon>
        <taxon>Hexapoda</taxon>
        <taxon>Insecta</taxon>
        <taxon>Pterygota</taxon>
        <taxon>Neoptera</taxon>
        <taxon>Endopterygota</taxon>
        <taxon>Hymenoptera</taxon>
        <taxon>Apocrita</taxon>
        <taxon>Aculeata</taxon>
        <taxon>Apoidea</taxon>
        <taxon>Anthophila</taxon>
        <taxon>Apidae</taxon>
        <taxon>Ceratina</taxon>
        <taxon>Zadontomerus</taxon>
    </lineage>
</organism>
<dbReference type="AlphaFoldDB" id="A0AAJ7S4S2"/>
<name>A0AAJ7S4S2_9HYME</name>
<accession>A0AAJ7S4S2</accession>